<keyword evidence="1" id="KW-0812">Transmembrane</keyword>
<dbReference type="RefSeq" id="XP_024711874.1">
    <property type="nucleotide sequence ID" value="XM_024859922.1"/>
</dbReference>
<proteinExistence type="inferred from homology"/>
<comment type="similarity">
    <text evidence="1">Belongs to the DP1 family.</text>
</comment>
<dbReference type="GeneID" id="36567990"/>
<dbReference type="InterPro" id="IPR004345">
    <property type="entry name" value="TB2_DP1_HVA22"/>
</dbReference>
<evidence type="ECO:0000256" key="1">
    <source>
        <dbReference type="RuleBase" id="RU362006"/>
    </source>
</evidence>
<dbReference type="PANTHER" id="PTHR12300">
    <property type="entry name" value="HVA22-LIKE PROTEINS"/>
    <property type="match status" value="1"/>
</dbReference>
<comment type="subcellular location">
    <subcellularLocation>
        <location evidence="1">Membrane</location>
        <topology evidence="1">Multi-pass membrane protein</topology>
    </subcellularLocation>
</comment>
<dbReference type="GO" id="GO:0016020">
    <property type="term" value="C:membrane"/>
    <property type="evidence" value="ECO:0007669"/>
    <property type="project" value="UniProtKB-SubCell"/>
</dbReference>
<dbReference type="VEuPathDB" id="FungiDB:C7M61_004603"/>
<feature type="region of interest" description="Disordered" evidence="2">
    <location>
        <begin position="305"/>
        <end position="349"/>
    </location>
</feature>
<dbReference type="OrthoDB" id="434647at2759"/>
<gene>
    <name evidence="3" type="ORF">C7M61_004603</name>
</gene>
<keyword evidence="1" id="KW-1133">Transmembrane helix</keyword>
<dbReference type="Pfam" id="PF03134">
    <property type="entry name" value="TB2_DP1_HVA22"/>
    <property type="match status" value="1"/>
</dbReference>
<dbReference type="Proteomes" id="UP000241107">
    <property type="component" value="Unassembled WGS sequence"/>
</dbReference>
<organism evidence="3 4">
    <name type="scientific">Candidozyma pseudohaemuli</name>
    <dbReference type="NCBI Taxonomy" id="418784"/>
    <lineage>
        <taxon>Eukaryota</taxon>
        <taxon>Fungi</taxon>
        <taxon>Dikarya</taxon>
        <taxon>Ascomycota</taxon>
        <taxon>Saccharomycotina</taxon>
        <taxon>Pichiomycetes</taxon>
        <taxon>Metschnikowiaceae</taxon>
        <taxon>Candidozyma</taxon>
    </lineage>
</organism>
<feature type="transmembrane region" description="Helical" evidence="1">
    <location>
        <begin position="114"/>
        <end position="135"/>
    </location>
</feature>
<dbReference type="AlphaFoldDB" id="A0A2P7YHC3"/>
<evidence type="ECO:0000313" key="3">
    <source>
        <dbReference type="EMBL" id="PSK35358.1"/>
    </source>
</evidence>
<dbReference type="PANTHER" id="PTHR12300:SF177">
    <property type="entry name" value="PROTEIN YOP1"/>
    <property type="match status" value="1"/>
</dbReference>
<sequence length="349" mass="38392">MSIFYDAPGVHMPHHILSLTTTLPYVWYLQVRTLPVFSPFPTNSSSFVGSIYPVIASYKAYDDYARVASLSAASSVQIGSVSIPLGTMLKRATAAEGSVEEDYLNSRLLTVQMWLIYWIVHVSIGIAELMLFLTWLPLYSLFRLLVSAWLISPIVLSSLRLKRTKALTPQEVQQEWAGFSTQGCGLVYFQYLKPLFDEQLKALINFNFEPLLNQLARFSGASTIFSYAGTLLLKNQFKNFAAQNDGSRDVNARDVNAPADTSAPAPNANSPPSSENAFAAAAQSAGFGAAAGHIQNFSNLAKNFQSRGEPAREDLADYDMVNTPSPSPEGQEGVKQRNVSGGKEKKLWW</sequence>
<reference evidence="3 4" key="1">
    <citation type="submission" date="2018-03" db="EMBL/GenBank/DDBJ databases">
        <title>Candida pseudohaemulonii genome assembly and annotation.</title>
        <authorList>
            <person name="Munoz J.F."/>
            <person name="Gade L.G."/>
            <person name="Chow N.A."/>
            <person name="Litvintseva A.P."/>
            <person name="Loparev V.N."/>
            <person name="Cuomo C.A."/>
        </authorList>
    </citation>
    <scope>NUCLEOTIDE SEQUENCE [LARGE SCALE GENOMIC DNA]</scope>
    <source>
        <strain evidence="3 4">B12108</strain>
    </source>
</reference>
<feature type="compositionally biased region" description="Low complexity" evidence="2">
    <location>
        <begin position="256"/>
        <end position="277"/>
    </location>
</feature>
<keyword evidence="4" id="KW-1185">Reference proteome</keyword>
<comment type="caution">
    <text evidence="1">Lacks conserved residue(s) required for the propagation of feature annotation.</text>
</comment>
<keyword evidence="1" id="KW-0472">Membrane</keyword>
<protein>
    <recommendedName>
        <fullName evidence="1">Protein YOP1</fullName>
    </recommendedName>
</protein>
<comment type="caution">
    <text evidence="3">The sequence shown here is derived from an EMBL/GenBank/DDBJ whole genome shotgun (WGS) entry which is preliminary data.</text>
</comment>
<dbReference type="EMBL" id="PYFQ01000016">
    <property type="protein sequence ID" value="PSK35358.1"/>
    <property type="molecule type" value="Genomic_DNA"/>
</dbReference>
<name>A0A2P7YHC3_9ASCO</name>
<evidence type="ECO:0000313" key="4">
    <source>
        <dbReference type="Proteomes" id="UP000241107"/>
    </source>
</evidence>
<evidence type="ECO:0000256" key="2">
    <source>
        <dbReference type="SAM" id="MobiDB-lite"/>
    </source>
</evidence>
<accession>A0A2P7YHC3</accession>
<feature type="region of interest" description="Disordered" evidence="2">
    <location>
        <begin position="248"/>
        <end position="277"/>
    </location>
</feature>